<evidence type="ECO:0000313" key="2">
    <source>
        <dbReference type="Proteomes" id="UP001273209"/>
    </source>
</evidence>
<comment type="caution">
    <text evidence="1">The sequence shown here is derived from an EMBL/GenBank/DDBJ whole genome shotgun (WGS) entry which is preliminary data.</text>
</comment>
<dbReference type="Proteomes" id="UP001273209">
    <property type="component" value="Unassembled WGS sequence"/>
</dbReference>
<dbReference type="RefSeq" id="XP_062752007.1">
    <property type="nucleotide sequence ID" value="XM_062903979.1"/>
</dbReference>
<sequence>MPKVARGHPSELILHHQGMMPGNLAAVNLIPSTKGAVIVLTNSLALNGTADWLGQLYLDAYLDVAHRNDYASLSEETAEATLSWHSDVLAELEKDRIPGTVARNLSEYTGRYLTRLEL</sequence>
<evidence type="ECO:0008006" key="3">
    <source>
        <dbReference type="Google" id="ProtNLM"/>
    </source>
</evidence>
<name>A0AAE1I795_9HYPO</name>
<dbReference type="EMBL" id="JAWRVG010000048">
    <property type="protein sequence ID" value="KAK4064267.1"/>
    <property type="molecule type" value="Genomic_DNA"/>
</dbReference>
<evidence type="ECO:0000313" key="1">
    <source>
        <dbReference type="EMBL" id="KAK4064267.1"/>
    </source>
</evidence>
<protein>
    <recommendedName>
        <fullName evidence="3">Beta-lactamase-related domain-containing protein</fullName>
    </recommendedName>
</protein>
<proteinExistence type="predicted"/>
<organism evidence="1 2">
    <name type="scientific">Trichoderma aggressivum f. europaeum</name>
    <dbReference type="NCBI Taxonomy" id="173218"/>
    <lineage>
        <taxon>Eukaryota</taxon>
        <taxon>Fungi</taxon>
        <taxon>Dikarya</taxon>
        <taxon>Ascomycota</taxon>
        <taxon>Pezizomycotina</taxon>
        <taxon>Sordariomycetes</taxon>
        <taxon>Hypocreomycetidae</taxon>
        <taxon>Hypocreales</taxon>
        <taxon>Hypocreaceae</taxon>
        <taxon>Trichoderma</taxon>
    </lineage>
</organism>
<accession>A0AAE1I795</accession>
<dbReference type="AlphaFoldDB" id="A0AAE1I795"/>
<reference evidence="1" key="1">
    <citation type="submission" date="2023-11" db="EMBL/GenBank/DDBJ databases">
        <title>The genome sequences of three competitors of mushroom-forming fungi.</title>
        <authorList>
            <person name="Beijen E."/>
            <person name="Ohm R.A."/>
        </authorList>
    </citation>
    <scope>NUCLEOTIDE SEQUENCE</scope>
    <source>
        <strain evidence="1">CBS 100526</strain>
    </source>
</reference>
<dbReference type="GeneID" id="87923884"/>
<keyword evidence="2" id="KW-1185">Reference proteome</keyword>
<gene>
    <name evidence="1" type="ORF">Triagg1_9063</name>
</gene>